<proteinExistence type="predicted"/>
<dbReference type="Proteomes" id="UP000271162">
    <property type="component" value="Unassembled WGS sequence"/>
</dbReference>
<protein>
    <submittedName>
        <fullName evidence="3">COesterase domain-containing protein</fullName>
    </submittedName>
</protein>
<organism evidence="3">
    <name type="scientific">Nippostrongylus brasiliensis</name>
    <name type="common">Rat hookworm</name>
    <dbReference type="NCBI Taxonomy" id="27835"/>
    <lineage>
        <taxon>Eukaryota</taxon>
        <taxon>Metazoa</taxon>
        <taxon>Ecdysozoa</taxon>
        <taxon>Nematoda</taxon>
        <taxon>Chromadorea</taxon>
        <taxon>Rhabditida</taxon>
        <taxon>Rhabditina</taxon>
        <taxon>Rhabditomorpha</taxon>
        <taxon>Strongyloidea</taxon>
        <taxon>Heligmosomidae</taxon>
        <taxon>Nippostrongylus</taxon>
    </lineage>
</organism>
<reference evidence="1 2" key="2">
    <citation type="submission" date="2018-11" db="EMBL/GenBank/DDBJ databases">
        <authorList>
            <consortium name="Pathogen Informatics"/>
        </authorList>
    </citation>
    <scope>NUCLEOTIDE SEQUENCE [LARGE SCALE GENOMIC DNA]</scope>
</reference>
<name>A0A0N4XK18_NIPBR</name>
<evidence type="ECO:0000313" key="3">
    <source>
        <dbReference type="WBParaSite" id="NBR_0000287001-mRNA-1"/>
    </source>
</evidence>
<dbReference type="EMBL" id="UYSL01003729">
    <property type="protein sequence ID" value="VDL66460.1"/>
    <property type="molecule type" value="Genomic_DNA"/>
</dbReference>
<dbReference type="STRING" id="27835.A0A0N4XK18"/>
<accession>A0A0N4XK18</accession>
<dbReference type="AlphaFoldDB" id="A0A0N4XK18"/>
<sequence length="46" mass="5382">MEWDFYYYMNGSKEPPADVVNSSAFKLLKNFVDKGEYAEDGNFHKV</sequence>
<evidence type="ECO:0000313" key="2">
    <source>
        <dbReference type="Proteomes" id="UP000271162"/>
    </source>
</evidence>
<gene>
    <name evidence="1" type="ORF">NBR_LOCUS2871</name>
</gene>
<reference evidence="3" key="1">
    <citation type="submission" date="2017-02" db="UniProtKB">
        <authorList>
            <consortium name="WormBaseParasite"/>
        </authorList>
    </citation>
    <scope>IDENTIFICATION</scope>
</reference>
<dbReference type="WBParaSite" id="NBR_0000287001-mRNA-1">
    <property type="protein sequence ID" value="NBR_0000287001-mRNA-1"/>
    <property type="gene ID" value="NBR_0000287001"/>
</dbReference>
<evidence type="ECO:0000313" key="1">
    <source>
        <dbReference type="EMBL" id="VDL66460.1"/>
    </source>
</evidence>
<keyword evidence="2" id="KW-1185">Reference proteome</keyword>